<evidence type="ECO:0000313" key="2">
    <source>
        <dbReference type="Proteomes" id="UP000651120"/>
    </source>
</evidence>
<evidence type="ECO:0000313" key="1">
    <source>
        <dbReference type="EMBL" id="HII48104.1"/>
    </source>
</evidence>
<dbReference type="OMA" id="VSRPYAW"/>
<sequence length="393" mass="42461">MRGQVILLTAVIIAVAITVVLILQSVSSSSPGFGGVRAAYGVFSRDVSKAVEVITSYVDYIGLVALLNYTENVALYALLLTTSSSYCQGPQVVKTSAAVNKAMQFFVLNRAALGLNAEIPGSLSGCKTIAARGDRTAVAVWISKPPNGTSTSQGVFFINQGALLQANKFTVVLPNKTYEAGYRVSVIVDVSLLALSNLNATKEFRVLVRVLGIDNYCPATVQCINITVSRPYAWAADFYVLSRSFTSDAIGYSLGRADFDLVNYTEYSAVYKINNIAGEYVIKVYVGNIPLYIPPRDTPKPGIYDSGCSSGCGVYRVGNGWCSIDNTRNAAPVVLYNTTGAYVKYQASHNVTVLKTPSTTYWIVHPRGWLNLTNCPQALNNALAANRLNWLYP</sequence>
<dbReference type="EMBL" id="DUJP01000038">
    <property type="protein sequence ID" value="HII48104.1"/>
    <property type="molecule type" value="Genomic_DNA"/>
</dbReference>
<proteinExistence type="predicted"/>
<organism evidence="1 2">
    <name type="scientific">Pyrobaculum aerophilum</name>
    <dbReference type="NCBI Taxonomy" id="13773"/>
    <lineage>
        <taxon>Archaea</taxon>
        <taxon>Thermoproteota</taxon>
        <taxon>Thermoprotei</taxon>
        <taxon>Thermoproteales</taxon>
        <taxon>Thermoproteaceae</taxon>
        <taxon>Pyrobaculum</taxon>
    </lineage>
</organism>
<accession>A0A832T2K9</accession>
<protein>
    <submittedName>
        <fullName evidence="1">Uncharacterized protein</fullName>
    </submittedName>
</protein>
<dbReference type="AlphaFoldDB" id="A0A832T2K9"/>
<reference evidence="1" key="1">
    <citation type="journal article" date="2020" name="bioRxiv">
        <title>A rank-normalized archaeal taxonomy based on genome phylogeny resolves widespread incomplete and uneven classifications.</title>
        <authorList>
            <person name="Rinke C."/>
            <person name="Chuvochina M."/>
            <person name="Mussig A.J."/>
            <person name="Chaumeil P.-A."/>
            <person name="Waite D.W."/>
            <person name="Whitman W.B."/>
            <person name="Parks D.H."/>
            <person name="Hugenholtz P."/>
        </authorList>
    </citation>
    <scope>NUCLEOTIDE SEQUENCE</scope>
    <source>
        <strain evidence="1">UBA8839</strain>
    </source>
</reference>
<gene>
    <name evidence="1" type="ORF">HA333_11895</name>
</gene>
<name>A0A832T2K9_9CREN</name>
<dbReference type="RefSeq" id="WP_011007604.1">
    <property type="nucleotide sequence ID" value="NZ_DUJP01000038.1"/>
</dbReference>
<comment type="caution">
    <text evidence="1">The sequence shown here is derived from an EMBL/GenBank/DDBJ whole genome shotgun (WGS) entry which is preliminary data.</text>
</comment>
<dbReference type="Proteomes" id="UP000651120">
    <property type="component" value="Unassembled WGS sequence"/>
</dbReference>
<dbReference type="GeneID" id="1465366"/>